<keyword evidence="2" id="KW-1185">Reference proteome</keyword>
<sequence>MERAAVTQIYGQSVYLALCSEELSKTAGSLGNEASKCTSPSGVRRQRTPPYYALLLTSTANEGADGEGDTKRGAALESVALGITGVRIVGQSWLQGFGRLWLRGVNLAVIISMRRV</sequence>
<evidence type="ECO:0000313" key="2">
    <source>
        <dbReference type="Proteomes" id="UP000290572"/>
    </source>
</evidence>
<reference evidence="1 2" key="1">
    <citation type="submission" date="2018-03" db="EMBL/GenBank/DDBJ databases">
        <title>Draft genome sequence of Rohu Carp (Labeo rohita).</title>
        <authorList>
            <person name="Das P."/>
            <person name="Kushwaha B."/>
            <person name="Joshi C.G."/>
            <person name="Kumar D."/>
            <person name="Nagpure N.S."/>
            <person name="Sahoo L."/>
            <person name="Das S.P."/>
            <person name="Bit A."/>
            <person name="Patnaik S."/>
            <person name="Meher P.K."/>
            <person name="Jayasankar P."/>
            <person name="Koringa P.G."/>
            <person name="Patel N.V."/>
            <person name="Hinsu A.T."/>
            <person name="Kumar R."/>
            <person name="Pandey M."/>
            <person name="Agarwal S."/>
            <person name="Srivastava S."/>
            <person name="Singh M."/>
            <person name="Iquebal M.A."/>
            <person name="Jaiswal S."/>
            <person name="Angadi U.B."/>
            <person name="Kumar N."/>
            <person name="Raza M."/>
            <person name="Shah T.M."/>
            <person name="Rai A."/>
            <person name="Jena J.K."/>
        </authorList>
    </citation>
    <scope>NUCLEOTIDE SEQUENCE [LARGE SCALE GENOMIC DNA]</scope>
    <source>
        <strain evidence="1">DASCIFA01</strain>
        <tissue evidence="1">Testis</tissue>
    </source>
</reference>
<dbReference type="Proteomes" id="UP000290572">
    <property type="component" value="Unassembled WGS sequence"/>
</dbReference>
<comment type="caution">
    <text evidence="1">The sequence shown here is derived from an EMBL/GenBank/DDBJ whole genome shotgun (WGS) entry which is preliminary data.</text>
</comment>
<accession>A0A498LI86</accession>
<organism evidence="1 2">
    <name type="scientific">Labeo rohita</name>
    <name type="common">Indian major carp</name>
    <name type="synonym">Cyprinus rohita</name>
    <dbReference type="NCBI Taxonomy" id="84645"/>
    <lineage>
        <taxon>Eukaryota</taxon>
        <taxon>Metazoa</taxon>
        <taxon>Chordata</taxon>
        <taxon>Craniata</taxon>
        <taxon>Vertebrata</taxon>
        <taxon>Euteleostomi</taxon>
        <taxon>Actinopterygii</taxon>
        <taxon>Neopterygii</taxon>
        <taxon>Teleostei</taxon>
        <taxon>Ostariophysi</taxon>
        <taxon>Cypriniformes</taxon>
        <taxon>Cyprinidae</taxon>
        <taxon>Labeoninae</taxon>
        <taxon>Labeonini</taxon>
        <taxon>Labeo</taxon>
    </lineage>
</organism>
<dbReference type="EMBL" id="QBIY01013345">
    <property type="protein sequence ID" value="RXN07542.1"/>
    <property type="molecule type" value="Genomic_DNA"/>
</dbReference>
<dbReference type="AlphaFoldDB" id="A0A498LI86"/>
<proteinExistence type="predicted"/>
<gene>
    <name evidence="1" type="ORF">ROHU_032234</name>
</gene>
<evidence type="ECO:0000313" key="1">
    <source>
        <dbReference type="EMBL" id="RXN07542.1"/>
    </source>
</evidence>
<name>A0A498LI86_LABRO</name>
<protein>
    <submittedName>
        <fullName evidence="1">Uncharacterized protein</fullName>
    </submittedName>
</protein>